<dbReference type="OrthoDB" id="9854921at2"/>
<evidence type="ECO:0000256" key="1">
    <source>
        <dbReference type="SAM" id="SignalP"/>
    </source>
</evidence>
<name>A0A2L0F857_SORCE</name>
<dbReference type="EMBL" id="CP012673">
    <property type="protein sequence ID" value="AUX47778.1"/>
    <property type="molecule type" value="Genomic_DNA"/>
</dbReference>
<gene>
    <name evidence="2" type="ORF">SOCE26_093020</name>
</gene>
<organism evidence="2 3">
    <name type="scientific">Sorangium cellulosum</name>
    <name type="common">Polyangium cellulosum</name>
    <dbReference type="NCBI Taxonomy" id="56"/>
    <lineage>
        <taxon>Bacteria</taxon>
        <taxon>Pseudomonadati</taxon>
        <taxon>Myxococcota</taxon>
        <taxon>Polyangia</taxon>
        <taxon>Polyangiales</taxon>
        <taxon>Polyangiaceae</taxon>
        <taxon>Sorangium</taxon>
    </lineage>
</organism>
<proteinExistence type="predicted"/>
<reference evidence="2 3" key="1">
    <citation type="submission" date="2015-09" db="EMBL/GenBank/DDBJ databases">
        <title>Sorangium comparison.</title>
        <authorList>
            <person name="Zaburannyi N."/>
            <person name="Bunk B."/>
            <person name="Overmann J."/>
            <person name="Mueller R."/>
        </authorList>
    </citation>
    <scope>NUCLEOTIDE SEQUENCE [LARGE SCALE GENOMIC DNA]</scope>
    <source>
        <strain evidence="2 3">So ce26</strain>
    </source>
</reference>
<feature type="chain" id="PRO_5014811077" description="Secreted protein" evidence="1">
    <location>
        <begin position="26"/>
        <end position="189"/>
    </location>
</feature>
<sequence>MRLPKLRTGVALTALLGLLSTGGFCVLQDPGGPPPSPSFACSDGEPPADGEATLFFSDPEGGATPLAEDAVLPLEYGLQGGQHVTVGIRHHTAAAGVWSYRVGFERAAGEETPKGTPVLQGANTVAVNACASGWTETLTPVFINFMEDGVRDTSGNIPNARGVLRVVATHTDTDEKLSAEIPTQIDTGG</sequence>
<protein>
    <recommendedName>
        <fullName evidence="4">Secreted protein</fullName>
    </recommendedName>
</protein>
<dbReference type="AlphaFoldDB" id="A0A2L0F857"/>
<feature type="signal peptide" evidence="1">
    <location>
        <begin position="1"/>
        <end position="25"/>
    </location>
</feature>
<dbReference type="RefSeq" id="WP_104985738.1">
    <property type="nucleotide sequence ID" value="NZ_CP012673.1"/>
</dbReference>
<accession>A0A2L0F857</accession>
<evidence type="ECO:0008006" key="4">
    <source>
        <dbReference type="Google" id="ProtNLM"/>
    </source>
</evidence>
<keyword evidence="1" id="KW-0732">Signal</keyword>
<evidence type="ECO:0000313" key="2">
    <source>
        <dbReference type="EMBL" id="AUX47778.1"/>
    </source>
</evidence>
<evidence type="ECO:0000313" key="3">
    <source>
        <dbReference type="Proteomes" id="UP000238348"/>
    </source>
</evidence>
<dbReference type="Proteomes" id="UP000238348">
    <property type="component" value="Chromosome"/>
</dbReference>